<keyword evidence="2" id="KW-0560">Oxidoreductase</keyword>
<dbReference type="InterPro" id="IPR015590">
    <property type="entry name" value="Aldehyde_DH_dom"/>
</dbReference>
<dbReference type="Gene3D" id="3.40.309.10">
    <property type="entry name" value="Aldehyde Dehydrogenase, Chain A, domain 2"/>
    <property type="match status" value="1"/>
</dbReference>
<evidence type="ECO:0000256" key="2">
    <source>
        <dbReference type="ARBA" id="ARBA00023002"/>
    </source>
</evidence>
<dbReference type="SUPFAM" id="SSF53720">
    <property type="entry name" value="ALDH-like"/>
    <property type="match status" value="1"/>
</dbReference>
<dbReference type="Gene3D" id="3.40.605.10">
    <property type="entry name" value="Aldehyde Dehydrogenase, Chain A, domain 1"/>
    <property type="match status" value="1"/>
</dbReference>
<reference evidence="4" key="1">
    <citation type="submission" date="2021-01" db="EMBL/GenBank/DDBJ databases">
        <title>Modified the classification status of verrucomicrobia.</title>
        <authorList>
            <person name="Feng X."/>
        </authorList>
    </citation>
    <scope>NUCLEOTIDE SEQUENCE</scope>
    <source>
        <strain evidence="4">JCM 18052</strain>
    </source>
</reference>
<organism evidence="4 5">
    <name type="scientific">Luteolibacter yonseiensis</name>
    <dbReference type="NCBI Taxonomy" id="1144680"/>
    <lineage>
        <taxon>Bacteria</taxon>
        <taxon>Pseudomonadati</taxon>
        <taxon>Verrucomicrobiota</taxon>
        <taxon>Verrucomicrobiia</taxon>
        <taxon>Verrucomicrobiales</taxon>
        <taxon>Verrucomicrobiaceae</taxon>
        <taxon>Luteolibacter</taxon>
    </lineage>
</organism>
<comment type="similarity">
    <text evidence="1">Belongs to the aldehyde dehydrogenase family.</text>
</comment>
<evidence type="ECO:0000259" key="3">
    <source>
        <dbReference type="Pfam" id="PF00171"/>
    </source>
</evidence>
<dbReference type="GO" id="GO:0006081">
    <property type="term" value="P:aldehyde metabolic process"/>
    <property type="evidence" value="ECO:0007669"/>
    <property type="project" value="InterPro"/>
</dbReference>
<comment type="caution">
    <text evidence="4">The sequence shown here is derived from an EMBL/GenBank/DDBJ whole genome shotgun (WGS) entry which is preliminary data.</text>
</comment>
<evidence type="ECO:0000313" key="5">
    <source>
        <dbReference type="Proteomes" id="UP000600139"/>
    </source>
</evidence>
<dbReference type="Proteomes" id="UP000600139">
    <property type="component" value="Unassembled WGS sequence"/>
</dbReference>
<dbReference type="GO" id="GO:0004029">
    <property type="term" value="F:aldehyde dehydrogenase (NAD+) activity"/>
    <property type="evidence" value="ECO:0007669"/>
    <property type="project" value="TreeGrafter"/>
</dbReference>
<sequence>MVARIRTELRSGAVCVNDVVVHVAGEELPFGGTGASGMGRNRGVSSFGLFTRERVIVKRALRWEISARFPSLPPLKVLENSEIPSASNLMPGGHAAIQRDIAG</sequence>
<dbReference type="PANTHER" id="PTHR43570">
    <property type="entry name" value="ALDEHYDE DEHYDROGENASE"/>
    <property type="match status" value="1"/>
</dbReference>
<proteinExistence type="inferred from homology"/>
<accession>A0A934R984</accession>
<protein>
    <submittedName>
        <fullName evidence="4">Aldehyde dehydrogenase family protein</fullName>
    </submittedName>
</protein>
<dbReference type="InterPro" id="IPR016161">
    <property type="entry name" value="Ald_DH/histidinol_DH"/>
</dbReference>
<name>A0A934R984_9BACT</name>
<evidence type="ECO:0000313" key="4">
    <source>
        <dbReference type="EMBL" id="MBK1818248.1"/>
    </source>
</evidence>
<dbReference type="EMBL" id="JAENIK010000013">
    <property type="protein sequence ID" value="MBK1818248.1"/>
    <property type="molecule type" value="Genomic_DNA"/>
</dbReference>
<gene>
    <name evidence="4" type="ORF">JIN84_21685</name>
</gene>
<dbReference type="InterPro" id="IPR012394">
    <property type="entry name" value="Aldehyde_DH_NAD(P)"/>
</dbReference>
<dbReference type="InterPro" id="IPR016162">
    <property type="entry name" value="Ald_DH_N"/>
</dbReference>
<dbReference type="Pfam" id="PF00171">
    <property type="entry name" value="Aldedh"/>
    <property type="match status" value="1"/>
</dbReference>
<dbReference type="AlphaFoldDB" id="A0A934R984"/>
<feature type="domain" description="Aldehyde dehydrogenase" evidence="3">
    <location>
        <begin position="4"/>
        <end position="54"/>
    </location>
</feature>
<dbReference type="PANTHER" id="PTHR43570:SF16">
    <property type="entry name" value="ALDEHYDE DEHYDROGENASE TYPE III, ISOFORM Q"/>
    <property type="match status" value="1"/>
</dbReference>
<dbReference type="InterPro" id="IPR016163">
    <property type="entry name" value="Ald_DH_C"/>
</dbReference>
<evidence type="ECO:0000256" key="1">
    <source>
        <dbReference type="ARBA" id="ARBA00009986"/>
    </source>
</evidence>
<keyword evidence="5" id="KW-1185">Reference proteome</keyword>
<dbReference type="GO" id="GO:0005737">
    <property type="term" value="C:cytoplasm"/>
    <property type="evidence" value="ECO:0007669"/>
    <property type="project" value="TreeGrafter"/>
</dbReference>